<evidence type="ECO:0000259" key="6">
    <source>
        <dbReference type="Pfam" id="PF22757"/>
    </source>
</evidence>
<feature type="domain" description="Glabrous enhancer-binding protein-like DBD" evidence="5">
    <location>
        <begin position="141"/>
        <end position="228"/>
    </location>
</feature>
<feature type="compositionally biased region" description="Basic and acidic residues" evidence="4">
    <location>
        <begin position="114"/>
        <end position="137"/>
    </location>
</feature>
<organism evidence="7 10">
    <name type="scientific">Arabidopsis thaliana</name>
    <name type="common">Mouse-ear cress</name>
    <dbReference type="NCBI Taxonomy" id="3702"/>
    <lineage>
        <taxon>Eukaryota</taxon>
        <taxon>Viridiplantae</taxon>
        <taxon>Streptophyta</taxon>
        <taxon>Embryophyta</taxon>
        <taxon>Tracheophyta</taxon>
        <taxon>Spermatophyta</taxon>
        <taxon>Magnoliopsida</taxon>
        <taxon>eudicotyledons</taxon>
        <taxon>Gunneridae</taxon>
        <taxon>Pentapetalae</taxon>
        <taxon>rosids</taxon>
        <taxon>malvids</taxon>
        <taxon>Brassicales</taxon>
        <taxon>Brassicaceae</taxon>
        <taxon>Camelineae</taxon>
        <taxon>Arabidopsis</taxon>
    </lineage>
</organism>
<evidence type="ECO:0000256" key="3">
    <source>
        <dbReference type="ARBA" id="ARBA00023163"/>
    </source>
</evidence>
<accession>A0A5S9XNJ7</accession>
<dbReference type="PANTHER" id="PTHR31662:SF68">
    <property type="entry name" value="DNA-BINDING STOREKEEPER PROTEIN TRANSCRIPTIONAL REGULATOR-LIKE PROTEIN-RELATED"/>
    <property type="match status" value="1"/>
</dbReference>
<dbReference type="OrthoDB" id="1109572at2759"/>
<dbReference type="PANTHER" id="PTHR31662">
    <property type="entry name" value="BNAANNG10740D PROTEIN-RELATED"/>
    <property type="match status" value="1"/>
</dbReference>
<protein>
    <submittedName>
        <fullName evidence="7">Uncharacterized protein</fullName>
    </submittedName>
</protein>
<gene>
    <name evidence="8" type="ORF">AN1_LOCUS16784</name>
    <name evidence="7" type="ORF">C24_LOCUS16657</name>
</gene>
<feature type="compositionally biased region" description="Low complexity" evidence="4">
    <location>
        <begin position="11"/>
        <end position="25"/>
    </location>
</feature>
<dbReference type="Pfam" id="PF22757">
    <property type="entry name" value="GeBP-like_C"/>
    <property type="match status" value="1"/>
</dbReference>
<accession>A0A654FKJ0</accession>
<sequence>MASLENPAIDSSSEFESSSGEISSSEESKPKEAPVTVPSTKTLNSPSAAVAVSDDSESEKQSFVLTRRKKKEGAAESPAVKSGKKEGAAESPAVKSGKNEGATESPAVKSGKKRASEGTTSRDMHVKRIKKEGDNKKGHAQRVWSEEDEISLLQAMIDFKAETGTSPWDHKDRFFDIAKKSISFDVSKVQFFDKIRSFKRKYFGDRKMRSVESDHDKKCLGLAVSFWGSDGVSLETPVKKKVKDESVLVKANSKEKNVKPLVKEDEQVVILGEDSEWFEESFLVPVIASLGLDEYSVKKKWSKVSVETKKRIQEKMKLVDAKKCELLLANMDVLKEVTSVLTQTN</sequence>
<dbReference type="InterPro" id="IPR007592">
    <property type="entry name" value="GEBP"/>
</dbReference>
<dbReference type="Proteomes" id="UP000434276">
    <property type="component" value="Unassembled WGS sequence"/>
</dbReference>
<dbReference type="AlphaFoldDB" id="A0A5S9XNJ7"/>
<comment type="similarity">
    <text evidence="1">Belongs to the GeBP family.</text>
</comment>
<evidence type="ECO:0000313" key="7">
    <source>
        <dbReference type="EMBL" id="CAA0392715.1"/>
    </source>
</evidence>
<name>A0A5S9XNJ7_ARATH</name>
<dbReference type="EMBL" id="CACRSJ010000109">
    <property type="protein sequence ID" value="VYS61352.1"/>
    <property type="molecule type" value="Genomic_DNA"/>
</dbReference>
<feature type="region of interest" description="Disordered" evidence="4">
    <location>
        <begin position="1"/>
        <end position="144"/>
    </location>
</feature>
<dbReference type="GO" id="GO:0006355">
    <property type="term" value="P:regulation of DNA-templated transcription"/>
    <property type="evidence" value="ECO:0007669"/>
    <property type="project" value="InterPro"/>
</dbReference>
<proteinExistence type="inferred from homology"/>
<keyword evidence="2" id="KW-0805">Transcription regulation</keyword>
<dbReference type="ExpressionAtlas" id="A0A5S9XNJ7">
    <property type="expression patterns" value="baseline and differential"/>
</dbReference>
<evidence type="ECO:0000313" key="9">
    <source>
        <dbReference type="Proteomes" id="UP000426265"/>
    </source>
</evidence>
<reference evidence="7 10" key="1">
    <citation type="submission" date="2019-12" db="EMBL/GenBank/DDBJ databases">
        <authorList>
            <person name="Jiao W.-B."/>
            <person name="Schneeberger K."/>
        </authorList>
    </citation>
    <scope>NUCLEOTIDE SEQUENCE [LARGE SCALE GENOMIC DNA]</scope>
    <source>
        <strain evidence="9">cv. An-1</strain>
        <strain evidence="10">cv. C24</strain>
    </source>
</reference>
<dbReference type="Proteomes" id="UP000426265">
    <property type="component" value="Unassembled WGS sequence"/>
</dbReference>
<dbReference type="InterPro" id="IPR053932">
    <property type="entry name" value="GeBP-like_DBD"/>
</dbReference>
<evidence type="ECO:0000313" key="8">
    <source>
        <dbReference type="EMBL" id="VYS61352.1"/>
    </source>
</evidence>
<feature type="domain" description="Glabrous enhancer-binding protein-like C-terminal" evidence="6">
    <location>
        <begin position="276"/>
        <end position="342"/>
    </location>
</feature>
<keyword evidence="3" id="KW-0804">Transcription</keyword>
<evidence type="ECO:0000256" key="1">
    <source>
        <dbReference type="ARBA" id="ARBA00010820"/>
    </source>
</evidence>
<dbReference type="Pfam" id="PF04504">
    <property type="entry name" value="GeBP-like_DBD"/>
    <property type="match status" value="1"/>
</dbReference>
<evidence type="ECO:0000259" key="5">
    <source>
        <dbReference type="Pfam" id="PF04504"/>
    </source>
</evidence>
<evidence type="ECO:0000256" key="2">
    <source>
        <dbReference type="ARBA" id="ARBA00023015"/>
    </source>
</evidence>
<evidence type="ECO:0000256" key="4">
    <source>
        <dbReference type="SAM" id="MobiDB-lite"/>
    </source>
</evidence>
<feature type="compositionally biased region" description="Polar residues" evidence="4">
    <location>
        <begin position="37"/>
        <end position="46"/>
    </location>
</feature>
<dbReference type="EMBL" id="CACSHJ010000095">
    <property type="protein sequence ID" value="CAA0392715.1"/>
    <property type="molecule type" value="Genomic_DNA"/>
</dbReference>
<dbReference type="InterPro" id="IPR053933">
    <property type="entry name" value="GeBP-like_C"/>
</dbReference>
<evidence type="ECO:0000313" key="10">
    <source>
        <dbReference type="Proteomes" id="UP000434276"/>
    </source>
</evidence>